<dbReference type="AlphaFoldDB" id="A0A135L210"/>
<evidence type="ECO:0008006" key="4">
    <source>
        <dbReference type="Google" id="ProtNLM"/>
    </source>
</evidence>
<evidence type="ECO:0000256" key="1">
    <source>
        <dbReference type="SAM" id="Phobius"/>
    </source>
</evidence>
<evidence type="ECO:0000313" key="3">
    <source>
        <dbReference type="Proteomes" id="UP000070352"/>
    </source>
</evidence>
<proteinExistence type="predicted"/>
<protein>
    <recommendedName>
        <fullName evidence="4">DUF4321 domain-containing protein</fullName>
    </recommendedName>
</protein>
<organism evidence="2 3">
    <name type="scientific">Tepidibacillus decaturensis</name>
    <dbReference type="NCBI Taxonomy" id="1413211"/>
    <lineage>
        <taxon>Bacteria</taxon>
        <taxon>Bacillati</taxon>
        <taxon>Bacillota</taxon>
        <taxon>Bacilli</taxon>
        <taxon>Bacillales</taxon>
        <taxon>Bacillaceae</taxon>
        <taxon>Tepidibacillus</taxon>
    </lineage>
</organism>
<dbReference type="RefSeq" id="WP_068723084.1">
    <property type="nucleotide sequence ID" value="NZ_LSKU01000001.1"/>
</dbReference>
<accession>A0A135L210</accession>
<name>A0A135L210_9BACI</name>
<evidence type="ECO:0000313" key="2">
    <source>
        <dbReference type="EMBL" id="KXG43054.1"/>
    </source>
</evidence>
<dbReference type="Pfam" id="PF14209">
    <property type="entry name" value="DUF4321"/>
    <property type="match status" value="1"/>
</dbReference>
<dbReference type="Proteomes" id="UP000070352">
    <property type="component" value="Unassembled WGS sequence"/>
</dbReference>
<dbReference type="InterPro" id="IPR025470">
    <property type="entry name" value="DUF4321"/>
</dbReference>
<keyword evidence="1" id="KW-0812">Transmembrane</keyword>
<gene>
    <name evidence="2" type="ORF">U473_02710</name>
</gene>
<keyword evidence="1" id="KW-1133">Transmembrane helix</keyword>
<dbReference type="STRING" id="1413211.U473_02710"/>
<sequence>MKAPQTLIFVIILISGLLLGSLIGQILGEWLPILKESQQIVWHPRADLNILKYDFNVQVKLNLASFIGLGLAFWLYRKYR</sequence>
<dbReference type="EMBL" id="LSKU01000001">
    <property type="protein sequence ID" value="KXG43054.1"/>
    <property type="molecule type" value="Genomic_DNA"/>
</dbReference>
<keyword evidence="3" id="KW-1185">Reference proteome</keyword>
<comment type="caution">
    <text evidence="2">The sequence shown here is derived from an EMBL/GenBank/DDBJ whole genome shotgun (WGS) entry which is preliminary data.</text>
</comment>
<keyword evidence="1" id="KW-0472">Membrane</keyword>
<reference evidence="2 3" key="1">
    <citation type="submission" date="2016-02" db="EMBL/GenBank/DDBJ databases">
        <title>Draft Genome for Tepidibacillus decaturensis nov. sp. Strain Z9, an Anaerobic, Moderately Thermophilic and Heterotrophic Bacterium from Deep Subsurface of the Illinois Basin, USA.</title>
        <authorList>
            <person name="Dong Y."/>
            <person name="Chang J.Y."/>
            <person name="Sanford R."/>
            <person name="Fouke B.W."/>
        </authorList>
    </citation>
    <scope>NUCLEOTIDE SEQUENCE [LARGE SCALE GENOMIC DNA]</scope>
    <source>
        <strain evidence="2 3">Z9</strain>
    </source>
</reference>
<feature type="transmembrane region" description="Helical" evidence="1">
    <location>
        <begin position="57"/>
        <end position="76"/>
    </location>
</feature>
<dbReference type="OrthoDB" id="2974387at2"/>
<feature type="transmembrane region" description="Helical" evidence="1">
    <location>
        <begin position="7"/>
        <end position="27"/>
    </location>
</feature>